<organism evidence="2 3">
    <name type="scientific">Parasedimentitalea denitrificans</name>
    <dbReference type="NCBI Taxonomy" id="2211118"/>
    <lineage>
        <taxon>Bacteria</taxon>
        <taxon>Pseudomonadati</taxon>
        <taxon>Pseudomonadota</taxon>
        <taxon>Alphaproteobacteria</taxon>
        <taxon>Rhodobacterales</taxon>
        <taxon>Paracoccaceae</taxon>
        <taxon>Parasedimentitalea</taxon>
    </lineage>
</organism>
<gene>
    <name evidence="2" type="ORF">DL239_03535</name>
</gene>
<dbReference type="EMBL" id="QHLQ01000002">
    <property type="protein sequence ID" value="NIZ60045.1"/>
    <property type="molecule type" value="Genomic_DNA"/>
</dbReference>
<feature type="domain" description="NAD-dependent epimerase/dehydratase" evidence="1">
    <location>
        <begin position="3"/>
        <end position="216"/>
    </location>
</feature>
<proteinExistence type="predicted"/>
<dbReference type="PANTHER" id="PTHR48079:SF3">
    <property type="entry name" value="NAD-DEPENDENT EPIMERASE_DEHYDRATASE DOMAIN-CONTAINING PROTEIN"/>
    <property type="match status" value="1"/>
</dbReference>
<dbReference type="Pfam" id="PF01370">
    <property type="entry name" value="Epimerase"/>
    <property type="match status" value="1"/>
</dbReference>
<evidence type="ECO:0000313" key="3">
    <source>
        <dbReference type="Proteomes" id="UP001429564"/>
    </source>
</evidence>
<dbReference type="InterPro" id="IPR036291">
    <property type="entry name" value="NAD(P)-bd_dom_sf"/>
</dbReference>
<accession>A0ABX0W6X1</accession>
<keyword evidence="3" id="KW-1185">Reference proteome</keyword>
<protein>
    <recommendedName>
        <fullName evidence="1">NAD-dependent epimerase/dehydratase domain-containing protein</fullName>
    </recommendedName>
</protein>
<comment type="caution">
    <text evidence="2">The sequence shown here is derived from an EMBL/GenBank/DDBJ whole genome shotgun (WGS) entry which is preliminary data.</text>
</comment>
<reference evidence="2 3" key="1">
    <citation type="submission" date="2018-05" db="EMBL/GenBank/DDBJ databases">
        <authorList>
            <person name="Zhang Y.-J."/>
        </authorList>
    </citation>
    <scope>NUCLEOTIDE SEQUENCE [LARGE SCALE GENOMIC DNA]</scope>
    <source>
        <strain evidence="2 3">CY04</strain>
    </source>
</reference>
<dbReference type="Proteomes" id="UP001429564">
    <property type="component" value="Unassembled WGS sequence"/>
</dbReference>
<evidence type="ECO:0000313" key="2">
    <source>
        <dbReference type="EMBL" id="NIZ60045.1"/>
    </source>
</evidence>
<evidence type="ECO:0000259" key="1">
    <source>
        <dbReference type="Pfam" id="PF01370"/>
    </source>
</evidence>
<dbReference type="InterPro" id="IPR051783">
    <property type="entry name" value="NAD(P)-dependent_oxidoreduct"/>
</dbReference>
<dbReference type="Gene3D" id="3.40.50.720">
    <property type="entry name" value="NAD(P)-binding Rossmann-like Domain"/>
    <property type="match status" value="1"/>
</dbReference>
<dbReference type="InterPro" id="IPR001509">
    <property type="entry name" value="Epimerase_deHydtase"/>
</dbReference>
<dbReference type="RefSeq" id="WP_167682364.1">
    <property type="nucleotide sequence ID" value="NZ_QHLQ01000002.1"/>
</dbReference>
<sequence>MKVLLLGGTGSIGTGVAVELVKHDHTVIGLSRSDLSDQKLKQLGVTPYRGDLREPDYWSHLITDVDGLIQLATTFDEDMDQVDTVAMSAILEQASQRRTPLRLLYTGGCWLYGATGDGVASDKSPLRPISSFSWMIKNKNMLTDAEQISAAILHPAMVYHDEGGVFTRFIQQAQEGAPIEVWGSISTRWPLVHRQDLAVAYRMLLENPELTGSFNVAAECGVRVSDIVAEIARRHQHQAGYLIRNLKHVVAKHGTWAEGPTLDQQMSAAKIQDLCGWKPQYADFQAADF</sequence>
<dbReference type="PANTHER" id="PTHR48079">
    <property type="entry name" value="PROTEIN YEEZ"/>
    <property type="match status" value="1"/>
</dbReference>
<name>A0ABX0W6X1_9RHOB</name>
<dbReference type="SUPFAM" id="SSF51735">
    <property type="entry name" value="NAD(P)-binding Rossmann-fold domains"/>
    <property type="match status" value="1"/>
</dbReference>